<keyword evidence="2" id="KW-1185">Reference proteome</keyword>
<gene>
    <name evidence="1" type="ORF">BD749_1656</name>
</gene>
<evidence type="ECO:0000313" key="2">
    <source>
        <dbReference type="Proteomes" id="UP000233782"/>
    </source>
</evidence>
<protein>
    <submittedName>
        <fullName evidence="1">Uncharacterized protein</fullName>
    </submittedName>
</protein>
<reference evidence="1 2" key="1">
    <citation type="submission" date="2017-12" db="EMBL/GenBank/DDBJ databases">
        <title>Genomic Encyclopedia of Type Strains, Phase III (KMG-III): the genomes of soil and plant-associated and newly described type strains.</title>
        <authorList>
            <person name="Whitman W."/>
        </authorList>
    </citation>
    <scope>NUCLEOTIDE SEQUENCE [LARGE SCALE GENOMIC DNA]</scope>
    <source>
        <strain evidence="1 2">LP43</strain>
    </source>
</reference>
<dbReference type="EMBL" id="PJMU01000002">
    <property type="protein sequence ID" value="PKV66527.1"/>
    <property type="molecule type" value="Genomic_DNA"/>
</dbReference>
<sequence length="34" mass="4096">MLYGNSSTYNQIRLFRKFQDFPVGIQEVKQFLNL</sequence>
<name>A0A2N3UAY0_9BACT</name>
<comment type="caution">
    <text evidence="1">The sequence shown here is derived from an EMBL/GenBank/DDBJ whole genome shotgun (WGS) entry which is preliminary data.</text>
</comment>
<evidence type="ECO:0000313" key="1">
    <source>
        <dbReference type="EMBL" id="PKV66527.1"/>
    </source>
</evidence>
<accession>A0A2N3UAY0</accession>
<organism evidence="1 2">
    <name type="scientific">Pontibacter ramchanderi</name>
    <dbReference type="NCBI Taxonomy" id="1179743"/>
    <lineage>
        <taxon>Bacteria</taxon>
        <taxon>Pseudomonadati</taxon>
        <taxon>Bacteroidota</taxon>
        <taxon>Cytophagia</taxon>
        <taxon>Cytophagales</taxon>
        <taxon>Hymenobacteraceae</taxon>
        <taxon>Pontibacter</taxon>
    </lineage>
</organism>
<proteinExistence type="predicted"/>
<dbReference type="Proteomes" id="UP000233782">
    <property type="component" value="Unassembled WGS sequence"/>
</dbReference>
<dbReference type="AlphaFoldDB" id="A0A2N3UAY0"/>